<dbReference type="GO" id="GO:0015031">
    <property type="term" value="P:protein transport"/>
    <property type="evidence" value="ECO:0007669"/>
    <property type="project" value="UniProtKB-KW"/>
</dbReference>
<evidence type="ECO:0000256" key="2">
    <source>
        <dbReference type="ARBA" id="ARBA00006555"/>
    </source>
</evidence>
<feature type="compositionally biased region" description="Basic and acidic residues" evidence="10">
    <location>
        <begin position="64"/>
        <end position="84"/>
    </location>
</feature>
<dbReference type="PANTHER" id="PTHR33446">
    <property type="entry name" value="PROTEIN TONB-RELATED"/>
    <property type="match status" value="1"/>
</dbReference>
<dbReference type="GO" id="GO:0005886">
    <property type="term" value="C:plasma membrane"/>
    <property type="evidence" value="ECO:0007669"/>
    <property type="project" value="UniProtKB-SubCell"/>
</dbReference>
<comment type="caution">
    <text evidence="12">The sequence shown here is derived from an EMBL/GenBank/DDBJ whole genome shotgun (WGS) entry which is preliminary data.</text>
</comment>
<evidence type="ECO:0000256" key="10">
    <source>
        <dbReference type="SAM" id="MobiDB-lite"/>
    </source>
</evidence>
<comment type="similarity">
    <text evidence="2">Belongs to the TonB family.</text>
</comment>
<evidence type="ECO:0000313" key="13">
    <source>
        <dbReference type="Proteomes" id="UP000736328"/>
    </source>
</evidence>
<keyword evidence="8" id="KW-1133">Transmembrane helix</keyword>
<dbReference type="Proteomes" id="UP000736328">
    <property type="component" value="Unassembled WGS sequence"/>
</dbReference>
<keyword evidence="9" id="KW-0472">Membrane</keyword>
<dbReference type="SUPFAM" id="SSF74653">
    <property type="entry name" value="TolA/TonB C-terminal domain"/>
    <property type="match status" value="1"/>
</dbReference>
<evidence type="ECO:0000259" key="11">
    <source>
        <dbReference type="PROSITE" id="PS52015"/>
    </source>
</evidence>
<feature type="region of interest" description="Disordered" evidence="10">
    <location>
        <begin position="51"/>
        <end position="105"/>
    </location>
</feature>
<organism evidence="12 13">
    <name type="scientific">candidate division TA06 bacterium</name>
    <dbReference type="NCBI Taxonomy" id="2250710"/>
    <lineage>
        <taxon>Bacteria</taxon>
        <taxon>Bacteria division TA06</taxon>
    </lineage>
</organism>
<dbReference type="InterPro" id="IPR051045">
    <property type="entry name" value="TonB-dependent_transducer"/>
</dbReference>
<accession>A0A933I9Z6</accession>
<evidence type="ECO:0000256" key="1">
    <source>
        <dbReference type="ARBA" id="ARBA00004383"/>
    </source>
</evidence>
<dbReference type="GO" id="GO:0055085">
    <property type="term" value="P:transmembrane transport"/>
    <property type="evidence" value="ECO:0007669"/>
    <property type="project" value="InterPro"/>
</dbReference>
<evidence type="ECO:0000256" key="7">
    <source>
        <dbReference type="ARBA" id="ARBA00022927"/>
    </source>
</evidence>
<gene>
    <name evidence="12" type="ORF">HY768_08875</name>
</gene>
<keyword evidence="4" id="KW-1003">Cell membrane</keyword>
<keyword evidence="3" id="KW-0813">Transport</keyword>
<keyword evidence="6" id="KW-0812">Transmembrane</keyword>
<dbReference type="PROSITE" id="PS52015">
    <property type="entry name" value="TONB_CTD"/>
    <property type="match status" value="1"/>
</dbReference>
<feature type="domain" description="TonB C-terminal" evidence="11">
    <location>
        <begin position="118"/>
        <end position="208"/>
    </location>
</feature>
<dbReference type="EMBL" id="JACQXR010000116">
    <property type="protein sequence ID" value="MBI4727315.1"/>
    <property type="molecule type" value="Genomic_DNA"/>
</dbReference>
<dbReference type="AlphaFoldDB" id="A0A933I9Z6"/>
<protein>
    <submittedName>
        <fullName evidence="12">TonB C-terminal domain-containing protein</fullName>
    </submittedName>
</protein>
<sequence>MKKAFVISFFIHLAFLLGIFTASYVLKASAKPIYPQVYQVSLVSLPAAAPEATESQEMTGPQVPEEKPKPEPSPKKAKPPEKKKPAPTPAKTASPKTNTAGLPKGMKIVSSEGGVPSDSYYLALILSKISRNWNNPYQGKKETVRAQIYFRIDKNGKLQEVKIENSSGDAIFDQSALRAVYDAKIFPPLPEEMKLSNLGVHFEFEYVK</sequence>
<evidence type="ECO:0000256" key="6">
    <source>
        <dbReference type="ARBA" id="ARBA00022692"/>
    </source>
</evidence>
<keyword evidence="5" id="KW-0997">Cell inner membrane</keyword>
<dbReference type="Pfam" id="PF13103">
    <property type="entry name" value="TonB_2"/>
    <property type="match status" value="1"/>
</dbReference>
<dbReference type="NCBIfam" id="TIGR01352">
    <property type="entry name" value="tonB_Cterm"/>
    <property type="match status" value="1"/>
</dbReference>
<dbReference type="InterPro" id="IPR037682">
    <property type="entry name" value="TonB_C"/>
</dbReference>
<keyword evidence="7" id="KW-0653">Protein transport</keyword>
<evidence type="ECO:0000313" key="12">
    <source>
        <dbReference type="EMBL" id="MBI4727315.1"/>
    </source>
</evidence>
<evidence type="ECO:0000256" key="4">
    <source>
        <dbReference type="ARBA" id="ARBA00022475"/>
    </source>
</evidence>
<evidence type="ECO:0000256" key="8">
    <source>
        <dbReference type="ARBA" id="ARBA00022989"/>
    </source>
</evidence>
<reference evidence="12" key="1">
    <citation type="submission" date="2020-07" db="EMBL/GenBank/DDBJ databases">
        <title>Huge and variable diversity of episymbiotic CPR bacteria and DPANN archaea in groundwater ecosystems.</title>
        <authorList>
            <person name="He C.Y."/>
            <person name="Keren R."/>
            <person name="Whittaker M."/>
            <person name="Farag I.F."/>
            <person name="Doudna J."/>
            <person name="Cate J.H.D."/>
            <person name="Banfield J.F."/>
        </authorList>
    </citation>
    <scope>NUCLEOTIDE SEQUENCE</scope>
    <source>
        <strain evidence="12">NC_groundwater_1520_Pr4_B-0.1um_53_5</strain>
    </source>
</reference>
<name>A0A933I9Z6_UNCT6</name>
<evidence type="ECO:0000256" key="9">
    <source>
        <dbReference type="ARBA" id="ARBA00023136"/>
    </source>
</evidence>
<dbReference type="InterPro" id="IPR006260">
    <property type="entry name" value="TonB/TolA_C"/>
</dbReference>
<comment type="subcellular location">
    <subcellularLocation>
        <location evidence="1">Cell inner membrane</location>
        <topology evidence="1">Single-pass membrane protein</topology>
        <orientation evidence="1">Periplasmic side</orientation>
    </subcellularLocation>
</comment>
<proteinExistence type="inferred from homology"/>
<dbReference type="Gene3D" id="3.30.1150.10">
    <property type="match status" value="1"/>
</dbReference>
<evidence type="ECO:0000256" key="3">
    <source>
        <dbReference type="ARBA" id="ARBA00022448"/>
    </source>
</evidence>
<evidence type="ECO:0000256" key="5">
    <source>
        <dbReference type="ARBA" id="ARBA00022519"/>
    </source>
</evidence>